<organism evidence="1 2">
    <name type="scientific">Vibrio tetraodonis subsp. pristinus</name>
    <dbReference type="NCBI Taxonomy" id="2695891"/>
    <lineage>
        <taxon>Bacteria</taxon>
        <taxon>Pseudomonadati</taxon>
        <taxon>Pseudomonadota</taxon>
        <taxon>Gammaproteobacteria</taxon>
        <taxon>Vibrionales</taxon>
        <taxon>Vibrionaceae</taxon>
        <taxon>Vibrio</taxon>
    </lineage>
</organism>
<dbReference type="Gene3D" id="2.160.20.160">
    <property type="match status" value="1"/>
</dbReference>
<dbReference type="RefSeq" id="WP_160926545.1">
    <property type="nucleotide sequence ID" value="NZ_WWEU01000001.1"/>
</dbReference>
<keyword evidence="2" id="KW-1185">Reference proteome</keyword>
<gene>
    <name evidence="1" type="ORF">GTG28_02215</name>
</gene>
<protein>
    <recommendedName>
        <fullName evidence="3">Calcium-binding protein</fullName>
    </recommendedName>
</protein>
<sequence>MNSSQSYNQLSPVQLSKDYAKNLASLFGGSAEQLANHDPLDTLGPALLSQGVSEELIEDLRQISEKPEIQSILGNINASLSGSQTQQPLHDEDSNWDIFVDSNFPGINSIEDFSDLNSGPGTGLLGSFSDAVTDYLPNSIWKKGVNELQEIVKELDKLEAGKSTPSSRKGLTSIYNFDKVERAYRNREAFRRSTNTLSKAGSVARGAGGAYGAITGGLDIAAGLKKIEQARLDLKNGDISQDEYERAIRQADTRTAVGATRLARDTVNLAEVFVEQLSKLPKYATKSGVKTAARWVPVVGSAAAIAYGVASVTNNAMAAEEAFSNGNIGRGAMYVVGAVIDGVCVVLDSISLVADFFPPVGTVVSLILDAVSTGLSLLNDLILAFTEFVDTREESVKLTEEFDKYISSEPFTQHVDKLFEHAAMNGFDTAVYATNAEAAGITHGDSTDRTAMKKVMRKEGLQTANRVNRRIKIALYDEVRGNHSWREVKHDNTDQLVQLIISDGVGKNNIYTGHGDDVLIGNSSSSDNLFTLGGNDLVQLTDGDRLESGPGDDTVLAGPGDDFININTGSGNDYISIPSGMFTTNISESYINGRSGNDTLEIPYRPLHGGSPKPLNIVVCNAGGIRWYDSENWTRDSSRQSPYVRDVETLIVDAGTWPSINIHVSPLMEGRFAMPLTIKVKNTGNPQADGNPRHTKLSANLCRPTTLILDDFDNGRYQSGDITVNGSDSTLILHSNENSSIESVCLGPRGCSQASGHSGHFEIITGSIDTVAISGNRAASYNFSSLNSIRSILVSSPNITVEGSNASSNIFSLNKLNNTRIHGRYGENTLDLAGCKGDLEINHEKASLSNYFSIKKGSETAHATDFRAFRLNYDRSRFTGPTQGHHSILCAGRQHYIALNSSKNTVSASFGKHIFRDSLGLNRYIFDFETRQPSTHNLNFYYMDSSLRRKGRNRHQTLMPKDVSPCLDGRYGHYDKKENSFKVPLSIPDNFNITNIKVIQDGKTICTPSFDADKGQLSIPWASNSGVRPQLNADAKRKEYGYYGENLNPLRQSYNGLSCADEWLIPYQVEYSDNSPYSYRAQNIESMKNTLVFKGVENLSDLEVREGKNGLIISNNTAHKSFLDTRWGLLKDKYTNLTLDDLAENFARRFSTIELPDASGTNIYYQDVVRNFILYKLQKNYRNIKDNQVYIKTIEEGAACYNGRIIEYLDDGSEGRYNSIRSVPHHIICKNMNHGHSFSITLNNDSHNIIYVQGETYLYFDVSGQVDYGSENNINVIVLEDVNLADLYMDSNQQRLLAWPKKETRKQGINAIRFHKGKYPHYILTLDSATGELSRIRCDNNGPQGVPKRPMFK</sequence>
<accession>A0A6L8LPR3</accession>
<reference evidence="1 2" key="1">
    <citation type="submission" date="2020-01" db="EMBL/GenBank/DDBJ databases">
        <title>Draft Genome Sequence of Vibrio sp. strain OCN044, Isolated from a Healthy Coral at Palmyra Atoll.</title>
        <authorList>
            <person name="Videau P."/>
            <person name="Loughran R."/>
            <person name="Esquivel A."/>
            <person name="Deadmond M."/>
            <person name="Paddock B.E."/>
            <person name="Saw J.H."/>
            <person name="Ushijima B."/>
        </authorList>
    </citation>
    <scope>NUCLEOTIDE SEQUENCE [LARGE SCALE GENOMIC DNA]</scope>
    <source>
        <strain evidence="1 2">OCN044</strain>
    </source>
</reference>
<evidence type="ECO:0000313" key="1">
    <source>
        <dbReference type="EMBL" id="MYM58027.1"/>
    </source>
</evidence>
<evidence type="ECO:0008006" key="3">
    <source>
        <dbReference type="Google" id="ProtNLM"/>
    </source>
</evidence>
<dbReference type="EMBL" id="WWEU01000001">
    <property type="protein sequence ID" value="MYM58027.1"/>
    <property type="molecule type" value="Genomic_DNA"/>
</dbReference>
<dbReference type="InterPro" id="IPR011049">
    <property type="entry name" value="Serralysin-like_metalloprot_C"/>
</dbReference>
<dbReference type="Proteomes" id="UP000478571">
    <property type="component" value="Unassembled WGS sequence"/>
</dbReference>
<name>A0A6L8LPR3_9VIBR</name>
<dbReference type="SUPFAM" id="SSF51120">
    <property type="entry name" value="beta-Roll"/>
    <property type="match status" value="1"/>
</dbReference>
<proteinExistence type="predicted"/>
<comment type="caution">
    <text evidence="1">The sequence shown here is derived from an EMBL/GenBank/DDBJ whole genome shotgun (WGS) entry which is preliminary data.</text>
</comment>
<evidence type="ECO:0000313" key="2">
    <source>
        <dbReference type="Proteomes" id="UP000478571"/>
    </source>
</evidence>